<comment type="caution">
    <text evidence="2">The sequence shown here is derived from an EMBL/GenBank/DDBJ whole genome shotgun (WGS) entry which is preliminary data.</text>
</comment>
<dbReference type="EMBL" id="ONZQ02000009">
    <property type="protein sequence ID" value="SPO04061.1"/>
    <property type="molecule type" value="Genomic_DNA"/>
</dbReference>
<feature type="region of interest" description="Disordered" evidence="1">
    <location>
        <begin position="1"/>
        <end position="20"/>
    </location>
</feature>
<protein>
    <submittedName>
        <fullName evidence="2">Uncharacterized protein</fullName>
    </submittedName>
</protein>
<dbReference type="PANTHER" id="PTHR35332:SF2">
    <property type="entry name" value="REGULATION OF ENOLASE PROTEIN 1"/>
    <property type="match status" value="1"/>
</dbReference>
<organism evidence="2 3">
    <name type="scientific">Cephalotrichum gorgonifer</name>
    <dbReference type="NCBI Taxonomy" id="2041049"/>
    <lineage>
        <taxon>Eukaryota</taxon>
        <taxon>Fungi</taxon>
        <taxon>Dikarya</taxon>
        <taxon>Ascomycota</taxon>
        <taxon>Pezizomycotina</taxon>
        <taxon>Sordariomycetes</taxon>
        <taxon>Hypocreomycetidae</taxon>
        <taxon>Microascales</taxon>
        <taxon>Microascaceae</taxon>
        <taxon>Cephalotrichum</taxon>
    </lineage>
</organism>
<dbReference type="Gene3D" id="2.60.120.200">
    <property type="match status" value="1"/>
</dbReference>
<gene>
    <name evidence="2" type="ORF">DNG_06744</name>
</gene>
<reference evidence="2" key="1">
    <citation type="submission" date="2018-03" db="EMBL/GenBank/DDBJ databases">
        <authorList>
            <person name="Guldener U."/>
        </authorList>
    </citation>
    <scope>NUCLEOTIDE SEQUENCE</scope>
</reference>
<sequence>MSSLNISAAPGTDIWRKPPSSNTFNAPYKTLDRKPLNSFSSAQLTATFTPTTQYDQAGLLLIFHPPATLSTPETLSHGGENKDKYWIKSGVEFYNAKPYVSTVTAAHWADWSITPHATTGAGERVDVTIVAQKSTDVHGTSIWMYKVGPDGERQALREICWVFALDGQGEVGEGGVGGEGWEVEVAAYACRPDKEVSGELGAEFRDVKLEWV</sequence>
<proteinExistence type="predicted"/>
<evidence type="ECO:0000313" key="2">
    <source>
        <dbReference type="EMBL" id="SPO04061.1"/>
    </source>
</evidence>
<keyword evidence="3" id="KW-1185">Reference proteome</keyword>
<dbReference type="PANTHER" id="PTHR35332">
    <property type="entry name" value="REGULATION OF ENOLASE PROTEIN 1"/>
    <property type="match status" value="1"/>
</dbReference>
<accession>A0AAE8N0C5</accession>
<dbReference type="Proteomes" id="UP001187682">
    <property type="component" value="Unassembled WGS sequence"/>
</dbReference>
<evidence type="ECO:0000256" key="1">
    <source>
        <dbReference type="SAM" id="MobiDB-lite"/>
    </source>
</evidence>
<dbReference type="InterPro" id="IPR009784">
    <property type="entry name" value="DUF1349"/>
</dbReference>
<name>A0AAE8N0C5_9PEZI</name>
<evidence type="ECO:0000313" key="3">
    <source>
        <dbReference type="Proteomes" id="UP001187682"/>
    </source>
</evidence>
<dbReference type="AlphaFoldDB" id="A0AAE8N0C5"/>
<dbReference type="Pfam" id="PF07081">
    <property type="entry name" value="DUF1349"/>
    <property type="match status" value="1"/>
</dbReference>